<name>A0A1F5SGN3_9BACT</name>
<protein>
    <submittedName>
        <fullName evidence="1">Uncharacterized protein</fullName>
    </submittedName>
</protein>
<organism evidence="1 2">
    <name type="scientific">Candidatus Falkowbacteria bacterium RIFOXYA2_FULL_47_19</name>
    <dbReference type="NCBI Taxonomy" id="1797994"/>
    <lineage>
        <taxon>Bacteria</taxon>
        <taxon>Candidatus Falkowiibacteriota</taxon>
    </lineage>
</organism>
<dbReference type="Proteomes" id="UP000178367">
    <property type="component" value="Unassembled WGS sequence"/>
</dbReference>
<dbReference type="EMBL" id="MFGB01000020">
    <property type="protein sequence ID" value="OGF25593.1"/>
    <property type="molecule type" value="Genomic_DNA"/>
</dbReference>
<comment type="caution">
    <text evidence="1">The sequence shown here is derived from an EMBL/GenBank/DDBJ whole genome shotgun (WGS) entry which is preliminary data.</text>
</comment>
<gene>
    <name evidence="1" type="ORF">A2227_00040</name>
</gene>
<reference evidence="1 2" key="1">
    <citation type="journal article" date="2016" name="Nat. Commun.">
        <title>Thousands of microbial genomes shed light on interconnected biogeochemical processes in an aquifer system.</title>
        <authorList>
            <person name="Anantharaman K."/>
            <person name="Brown C.T."/>
            <person name="Hug L.A."/>
            <person name="Sharon I."/>
            <person name="Castelle C.J."/>
            <person name="Probst A.J."/>
            <person name="Thomas B.C."/>
            <person name="Singh A."/>
            <person name="Wilkins M.J."/>
            <person name="Karaoz U."/>
            <person name="Brodie E.L."/>
            <person name="Williams K.H."/>
            <person name="Hubbard S.S."/>
            <person name="Banfield J.F."/>
        </authorList>
    </citation>
    <scope>NUCLEOTIDE SEQUENCE [LARGE SCALE GENOMIC DNA]</scope>
</reference>
<sequence length="100" mass="11350">MAPIDKIRAKKKLILSLSRTGKTTNKTSEGMTNQKIEYDSLEIFAMSLFSAYIQINDKTEMSGTDANTAPQKENFLEISEIAQMRIAEIIIFIIWNSIFV</sequence>
<evidence type="ECO:0000313" key="2">
    <source>
        <dbReference type="Proteomes" id="UP000178367"/>
    </source>
</evidence>
<dbReference type="AlphaFoldDB" id="A0A1F5SGN3"/>
<accession>A0A1F5SGN3</accession>
<proteinExistence type="predicted"/>
<evidence type="ECO:0000313" key="1">
    <source>
        <dbReference type="EMBL" id="OGF25593.1"/>
    </source>
</evidence>